<comment type="catalytic activity">
    <reaction evidence="1 11">
        <text>an S-substituted glutathione + H2O = an S-substituted L-cysteinylglycine + L-glutamate</text>
        <dbReference type="Rhea" id="RHEA:59468"/>
        <dbReference type="ChEBI" id="CHEBI:15377"/>
        <dbReference type="ChEBI" id="CHEBI:29985"/>
        <dbReference type="ChEBI" id="CHEBI:90779"/>
        <dbReference type="ChEBI" id="CHEBI:143103"/>
        <dbReference type="EC" id="3.4.19.13"/>
    </reaction>
</comment>
<dbReference type="GO" id="GO:0006751">
    <property type="term" value="P:glutathione catabolic process"/>
    <property type="evidence" value="ECO:0007669"/>
    <property type="project" value="UniProtKB-UniRule"/>
</dbReference>
<dbReference type="InterPro" id="IPR029055">
    <property type="entry name" value="Ntn_hydrolases_N"/>
</dbReference>
<dbReference type="UniPathway" id="UPA00204"/>
<accession>A0A7V5PQC4</accession>
<dbReference type="InterPro" id="IPR043138">
    <property type="entry name" value="GGT_lsub"/>
</dbReference>
<dbReference type="PRINTS" id="PR01210">
    <property type="entry name" value="GGTRANSPTASE"/>
</dbReference>
<evidence type="ECO:0000256" key="1">
    <source>
        <dbReference type="ARBA" id="ARBA00001049"/>
    </source>
</evidence>
<protein>
    <recommendedName>
        <fullName evidence="11">Glutathione hydrolase proenzyme</fullName>
        <ecNumber evidence="11">2.3.2.2</ecNumber>
        <ecNumber evidence="11">3.4.19.13</ecNumber>
    </recommendedName>
    <component>
        <recommendedName>
            <fullName evidence="11">Glutathione hydrolase large chain</fullName>
        </recommendedName>
    </component>
    <component>
        <recommendedName>
            <fullName evidence="11">Glutathione hydrolase small chain</fullName>
        </recommendedName>
    </component>
</protein>
<evidence type="ECO:0000256" key="7">
    <source>
        <dbReference type="ARBA" id="ARBA00023315"/>
    </source>
</evidence>
<keyword evidence="7 11" id="KW-0012">Acyltransferase</keyword>
<dbReference type="Gene3D" id="1.10.246.130">
    <property type="match status" value="1"/>
</dbReference>
<sequence>MTVPARLLLIFVFWGIATAPVQSAGFAPEKAAHGMVVTADAYATEAGLEILQQGGNAVDAAVAVGFTLAVTYPNAGNIGGGGFMMIGTADGRVRALDYRETAPGAATRDMYLDESGRVIKNASVYGLLACGVPGTVAGMWQAHQKFGKLPWKNVLAPAIRLAEKGFPLDEYKTELFNAFRDSLSHFPSSKKIFFPQNRDYKPGDIFRQPQLAQTLRRIAQQGGSEFYFGKTAQMIDRFMKANGGLITLNDLKNYRAKWRQPIHFTYRGYDVYGMPPPRSGGVLLAEILNTLENFNLCRMGVNSSSFLRLWVETERQAYADRAYFLGDPDFVRMPITRLTSKNYAQKIKNSLHLLYPAVSDSIHPGLAYGKEKEETTHFSIVDQWGNAVSNTFTLNGNFGSFVVVKDAGFLLNNEMDDFSVKPGIPNIYGLIGGKANEIQPGKRMLSSMTPTLIFKNKRLFMAIGSPGGSKIITTVAQVISHVIDHGMNIRQAIEMPRFHHQWRPDTVFVEQNRFNEDTIHILQAAGYRIVQ</sequence>
<feature type="binding site" evidence="10">
    <location>
        <begin position="446"/>
        <end position="447"/>
    </location>
    <ligand>
        <name>L-glutamate</name>
        <dbReference type="ChEBI" id="CHEBI:29985"/>
    </ligand>
</feature>
<keyword evidence="12" id="KW-0732">Signal</keyword>
<feature type="binding site" evidence="10">
    <location>
        <position position="417"/>
    </location>
    <ligand>
        <name>L-glutamate</name>
        <dbReference type="ChEBI" id="CHEBI:29985"/>
    </ligand>
</feature>
<gene>
    <name evidence="13" type="primary">ggt</name>
    <name evidence="13" type="ORF">ENJ89_09065</name>
</gene>
<dbReference type="AlphaFoldDB" id="A0A7V5PQC4"/>
<keyword evidence="11" id="KW-0317">Glutathione biosynthesis</keyword>
<comment type="subunit">
    <text evidence="11">This enzyme consists of two polypeptide chains, which are synthesized in precursor form from a single polypeptide.</text>
</comment>
<feature type="binding site" evidence="10">
    <location>
        <position position="468"/>
    </location>
    <ligand>
        <name>L-glutamate</name>
        <dbReference type="ChEBI" id="CHEBI:29985"/>
    </ligand>
</feature>
<dbReference type="EMBL" id="DROD01000581">
    <property type="protein sequence ID" value="HHJ53329.1"/>
    <property type="molecule type" value="Genomic_DNA"/>
</dbReference>
<dbReference type="NCBIfam" id="TIGR00066">
    <property type="entry name" value="g_glut_trans"/>
    <property type="match status" value="1"/>
</dbReference>
<evidence type="ECO:0000313" key="13">
    <source>
        <dbReference type="EMBL" id="HHJ53329.1"/>
    </source>
</evidence>
<evidence type="ECO:0000256" key="4">
    <source>
        <dbReference type="ARBA" id="ARBA00022679"/>
    </source>
</evidence>
<dbReference type="EC" id="3.4.19.13" evidence="11"/>
<evidence type="ECO:0000256" key="6">
    <source>
        <dbReference type="ARBA" id="ARBA00023145"/>
    </source>
</evidence>
<dbReference type="GO" id="GO:0036374">
    <property type="term" value="F:glutathione hydrolase activity"/>
    <property type="evidence" value="ECO:0007669"/>
    <property type="project" value="UniProtKB-UniRule"/>
</dbReference>
<keyword evidence="4 11" id="KW-0808">Transferase</keyword>
<feature type="signal peptide" evidence="12">
    <location>
        <begin position="1"/>
        <end position="23"/>
    </location>
</feature>
<evidence type="ECO:0000256" key="10">
    <source>
        <dbReference type="PIRSR" id="PIRSR600101-2"/>
    </source>
</evidence>
<reference evidence="13" key="1">
    <citation type="journal article" date="2020" name="mSystems">
        <title>Genome- and Community-Level Interaction Insights into Carbon Utilization and Element Cycling Functions of Hydrothermarchaeota in Hydrothermal Sediment.</title>
        <authorList>
            <person name="Zhou Z."/>
            <person name="Liu Y."/>
            <person name="Xu W."/>
            <person name="Pan J."/>
            <person name="Luo Z.H."/>
            <person name="Li M."/>
        </authorList>
    </citation>
    <scope>NUCLEOTIDE SEQUENCE [LARGE SCALE GENOMIC DNA]</scope>
    <source>
        <strain evidence="13">HyVt-527</strain>
    </source>
</reference>
<keyword evidence="5 11" id="KW-0378">Hydrolase</keyword>
<dbReference type="Pfam" id="PF01019">
    <property type="entry name" value="G_glu_transpept"/>
    <property type="match status" value="1"/>
</dbReference>
<dbReference type="GO" id="GO:0006750">
    <property type="term" value="P:glutathione biosynthetic process"/>
    <property type="evidence" value="ECO:0007669"/>
    <property type="project" value="UniProtKB-KW"/>
</dbReference>
<feature type="binding site" evidence="10">
    <location>
        <position position="99"/>
    </location>
    <ligand>
        <name>L-glutamate</name>
        <dbReference type="ChEBI" id="CHEBI:29985"/>
    </ligand>
</feature>
<dbReference type="PANTHER" id="PTHR43199">
    <property type="entry name" value="GLUTATHIONE HYDROLASE"/>
    <property type="match status" value="1"/>
</dbReference>
<comment type="pathway">
    <text evidence="11">Sulfur metabolism; glutathione metabolism.</text>
</comment>
<evidence type="ECO:0000256" key="3">
    <source>
        <dbReference type="ARBA" id="ARBA00009381"/>
    </source>
</evidence>
<feature type="binding site" evidence="10">
    <location>
        <begin position="393"/>
        <end position="395"/>
    </location>
    <ligand>
        <name>L-glutamate</name>
        <dbReference type="ChEBI" id="CHEBI:29985"/>
    </ligand>
</feature>
<dbReference type="InterPro" id="IPR043137">
    <property type="entry name" value="GGT_ssub_C"/>
</dbReference>
<dbReference type="SUPFAM" id="SSF56235">
    <property type="entry name" value="N-terminal nucleophile aminohydrolases (Ntn hydrolases)"/>
    <property type="match status" value="1"/>
</dbReference>
<evidence type="ECO:0000256" key="11">
    <source>
        <dbReference type="RuleBase" id="RU368036"/>
    </source>
</evidence>
<dbReference type="EC" id="2.3.2.2" evidence="11"/>
<evidence type="ECO:0000256" key="2">
    <source>
        <dbReference type="ARBA" id="ARBA00001089"/>
    </source>
</evidence>
<comment type="PTM">
    <text evidence="11">Cleaved by autocatalysis into a large and a small subunit.</text>
</comment>
<evidence type="ECO:0000256" key="8">
    <source>
        <dbReference type="ARBA" id="ARBA00047417"/>
    </source>
</evidence>
<feature type="active site" description="Nucleophile" evidence="9">
    <location>
        <position position="375"/>
    </location>
</feature>
<comment type="catalytic activity">
    <reaction evidence="8 11">
        <text>an N-terminal (5-L-glutamyl)-[peptide] + an alpha-amino acid = 5-L-glutamyl amino acid + an N-terminal L-alpha-aminoacyl-[peptide]</text>
        <dbReference type="Rhea" id="RHEA:23904"/>
        <dbReference type="Rhea" id="RHEA-COMP:9780"/>
        <dbReference type="Rhea" id="RHEA-COMP:9795"/>
        <dbReference type="ChEBI" id="CHEBI:77644"/>
        <dbReference type="ChEBI" id="CHEBI:78597"/>
        <dbReference type="ChEBI" id="CHEBI:78599"/>
        <dbReference type="ChEBI" id="CHEBI:78608"/>
        <dbReference type="EC" id="2.3.2.2"/>
    </reaction>
</comment>
<comment type="similarity">
    <text evidence="3 11">Belongs to the gamma-glutamyltransferase family.</text>
</comment>
<evidence type="ECO:0000256" key="9">
    <source>
        <dbReference type="PIRSR" id="PIRSR600101-1"/>
    </source>
</evidence>
<feature type="non-terminal residue" evidence="13">
    <location>
        <position position="531"/>
    </location>
</feature>
<comment type="catalytic activity">
    <reaction evidence="2 11">
        <text>glutathione + H2O = L-cysteinylglycine + L-glutamate</text>
        <dbReference type="Rhea" id="RHEA:28807"/>
        <dbReference type="ChEBI" id="CHEBI:15377"/>
        <dbReference type="ChEBI" id="CHEBI:29985"/>
        <dbReference type="ChEBI" id="CHEBI:57925"/>
        <dbReference type="ChEBI" id="CHEBI:61694"/>
        <dbReference type="EC" id="3.4.19.13"/>
    </reaction>
</comment>
<keyword evidence="6 11" id="KW-0865">Zymogen</keyword>
<comment type="caution">
    <text evidence="13">The sequence shown here is derived from an EMBL/GenBank/DDBJ whole genome shotgun (WGS) entry which is preliminary data.</text>
</comment>
<evidence type="ECO:0000256" key="5">
    <source>
        <dbReference type="ARBA" id="ARBA00022801"/>
    </source>
</evidence>
<dbReference type="PANTHER" id="PTHR43199:SF1">
    <property type="entry name" value="GLUTATHIONE HYDROLASE PROENZYME"/>
    <property type="match status" value="1"/>
</dbReference>
<dbReference type="GO" id="GO:0103068">
    <property type="term" value="F:leukotriene C4 gamma-glutamyl transferase activity"/>
    <property type="evidence" value="ECO:0007669"/>
    <property type="project" value="UniProtKB-EC"/>
</dbReference>
<name>A0A7V5PQC4_CALAY</name>
<proteinExistence type="inferred from homology"/>
<dbReference type="PROSITE" id="PS00462">
    <property type="entry name" value="G_GLU_TRANSPEPTIDASE"/>
    <property type="match status" value="1"/>
</dbReference>
<dbReference type="InterPro" id="IPR000101">
    <property type="entry name" value="GGT_peptidase"/>
</dbReference>
<evidence type="ECO:0000256" key="12">
    <source>
        <dbReference type="SAM" id="SignalP"/>
    </source>
</evidence>
<dbReference type="InterPro" id="IPR055262">
    <property type="entry name" value="GGT_CS"/>
</dbReference>
<feature type="chain" id="PRO_5031515184" description="Glutathione hydrolase proenzyme" evidence="12">
    <location>
        <begin position="24"/>
        <end position="531"/>
    </location>
</feature>
<dbReference type="InterPro" id="IPR051792">
    <property type="entry name" value="GGT_bact"/>
</dbReference>
<organism evidence="13">
    <name type="scientific">Caldithrix abyssi</name>
    <dbReference type="NCBI Taxonomy" id="187145"/>
    <lineage>
        <taxon>Bacteria</taxon>
        <taxon>Pseudomonadati</taxon>
        <taxon>Calditrichota</taxon>
        <taxon>Calditrichia</taxon>
        <taxon>Calditrichales</taxon>
        <taxon>Calditrichaceae</taxon>
        <taxon>Caldithrix</taxon>
    </lineage>
</organism>
<dbReference type="Proteomes" id="UP000886124">
    <property type="component" value="Unassembled WGS sequence"/>
</dbReference>
<dbReference type="Gene3D" id="3.60.20.40">
    <property type="match status" value="1"/>
</dbReference>